<feature type="region of interest" description="Disordered" evidence="9">
    <location>
        <begin position="145"/>
        <end position="186"/>
    </location>
</feature>
<dbReference type="AlphaFoldDB" id="A0AB34IM97"/>
<dbReference type="PANTHER" id="PTHR46539">
    <property type="entry name" value="E3 UBIQUITIN-PROTEIN LIGASE ATL42"/>
    <property type="match status" value="1"/>
</dbReference>
<dbReference type="Pfam" id="PF13639">
    <property type="entry name" value="zf-RING_2"/>
    <property type="match status" value="1"/>
</dbReference>
<feature type="compositionally biased region" description="Basic and acidic residues" evidence="9">
    <location>
        <begin position="241"/>
        <end position="253"/>
    </location>
</feature>
<feature type="compositionally biased region" description="Low complexity" evidence="9">
    <location>
        <begin position="339"/>
        <end position="392"/>
    </location>
</feature>
<feature type="region of interest" description="Disordered" evidence="9">
    <location>
        <begin position="94"/>
        <end position="116"/>
    </location>
</feature>
<evidence type="ECO:0000259" key="10">
    <source>
        <dbReference type="PROSITE" id="PS50089"/>
    </source>
</evidence>
<reference evidence="11 12" key="1">
    <citation type="journal article" date="2024" name="Science">
        <title>Giant polyketide synthase enzymes in the biosynthesis of giant marine polyether toxins.</title>
        <authorList>
            <person name="Fallon T.R."/>
            <person name="Shende V.V."/>
            <person name="Wierzbicki I.H."/>
            <person name="Pendleton A.L."/>
            <person name="Watervoot N.F."/>
            <person name="Auber R.P."/>
            <person name="Gonzalez D.J."/>
            <person name="Wisecaver J.H."/>
            <person name="Moore B.S."/>
        </authorList>
    </citation>
    <scope>NUCLEOTIDE SEQUENCE [LARGE SCALE GENOMIC DNA]</scope>
    <source>
        <strain evidence="11 12">12B1</strain>
    </source>
</reference>
<accession>A0AB34IM97</accession>
<evidence type="ECO:0000256" key="5">
    <source>
        <dbReference type="ARBA" id="ARBA00022833"/>
    </source>
</evidence>
<dbReference type="SMART" id="SM00184">
    <property type="entry name" value="RING"/>
    <property type="match status" value="1"/>
</dbReference>
<keyword evidence="6" id="KW-1133">Transmembrane helix</keyword>
<comment type="subcellular location">
    <subcellularLocation>
        <location evidence="1">Membrane</location>
    </subcellularLocation>
</comment>
<evidence type="ECO:0000256" key="1">
    <source>
        <dbReference type="ARBA" id="ARBA00004370"/>
    </source>
</evidence>
<dbReference type="EMBL" id="JBGBPQ010000023">
    <property type="protein sequence ID" value="KAL1500311.1"/>
    <property type="molecule type" value="Genomic_DNA"/>
</dbReference>
<dbReference type="SUPFAM" id="SSF57850">
    <property type="entry name" value="RING/U-box"/>
    <property type="match status" value="1"/>
</dbReference>
<feature type="region of interest" description="Disordered" evidence="9">
    <location>
        <begin position="310"/>
        <end position="405"/>
    </location>
</feature>
<dbReference type="PANTHER" id="PTHR46539:SF1">
    <property type="entry name" value="E3 UBIQUITIN-PROTEIN LIGASE ATL42"/>
    <property type="match status" value="1"/>
</dbReference>
<keyword evidence="4 8" id="KW-0863">Zinc-finger</keyword>
<evidence type="ECO:0000313" key="12">
    <source>
        <dbReference type="Proteomes" id="UP001515480"/>
    </source>
</evidence>
<evidence type="ECO:0000313" key="11">
    <source>
        <dbReference type="EMBL" id="KAL1500311.1"/>
    </source>
</evidence>
<proteinExistence type="predicted"/>
<protein>
    <recommendedName>
        <fullName evidence="10">RING-type domain-containing protein</fullName>
    </recommendedName>
</protein>
<dbReference type="InterPro" id="IPR001841">
    <property type="entry name" value="Znf_RING"/>
</dbReference>
<evidence type="ECO:0000256" key="7">
    <source>
        <dbReference type="ARBA" id="ARBA00023136"/>
    </source>
</evidence>
<feature type="region of interest" description="Disordered" evidence="9">
    <location>
        <begin position="458"/>
        <end position="500"/>
    </location>
</feature>
<keyword evidence="3" id="KW-0479">Metal-binding</keyword>
<organism evidence="11 12">
    <name type="scientific">Prymnesium parvum</name>
    <name type="common">Toxic golden alga</name>
    <dbReference type="NCBI Taxonomy" id="97485"/>
    <lineage>
        <taxon>Eukaryota</taxon>
        <taxon>Haptista</taxon>
        <taxon>Haptophyta</taxon>
        <taxon>Prymnesiophyceae</taxon>
        <taxon>Prymnesiales</taxon>
        <taxon>Prymnesiaceae</taxon>
        <taxon>Prymnesium</taxon>
    </lineage>
</organism>
<evidence type="ECO:0000256" key="9">
    <source>
        <dbReference type="SAM" id="MobiDB-lite"/>
    </source>
</evidence>
<dbReference type="GO" id="GO:0016020">
    <property type="term" value="C:membrane"/>
    <property type="evidence" value="ECO:0007669"/>
    <property type="project" value="UniProtKB-SubCell"/>
</dbReference>
<name>A0AB34IM97_PRYPA</name>
<comment type="caution">
    <text evidence="11">The sequence shown here is derived from an EMBL/GenBank/DDBJ whole genome shotgun (WGS) entry which is preliminary data.</text>
</comment>
<feature type="compositionally biased region" description="Polar residues" evidence="9">
    <location>
        <begin position="322"/>
        <end position="338"/>
    </location>
</feature>
<dbReference type="Gene3D" id="3.30.40.10">
    <property type="entry name" value="Zinc/RING finger domain, C3HC4 (zinc finger)"/>
    <property type="match status" value="1"/>
</dbReference>
<dbReference type="Proteomes" id="UP001515480">
    <property type="component" value="Unassembled WGS sequence"/>
</dbReference>
<dbReference type="CDD" id="cd16454">
    <property type="entry name" value="RING-H2_PA-TM-RING"/>
    <property type="match status" value="1"/>
</dbReference>
<keyword evidence="7" id="KW-0472">Membrane</keyword>
<feature type="domain" description="RING-type" evidence="10">
    <location>
        <begin position="714"/>
        <end position="762"/>
    </location>
</feature>
<sequence>MTVLHDCRDVDPADLLQALYVAARKPTSRNAHFSYSMAQAELNASNGRVGHVLGRPINVDFNSMAQVSSSLYDEAHGNGAFDCVLCDLKARSVPTPERTGTRDVRGVGESLSSRSNADADFVGSPFNALRRRRASSDRLLASPAVGGMREAAHRPSTLRDTSSGMLGCEDSAPASDATSPPTGDVLAALQPSVEGSAPAALAASRQVRQLVAEREETAEASTRAVGGGGSTSARTNGGQYDSERSTRGAEARSGRANTEGAAPNIRRDTSRGAGNAFRAVIGARQERADEFTSYNDVDLAAQQMGRLGVSTNSIGDPRLTQHDWQYSPNTRGQSSSFTGGQPSSHSGGPSSSYTGGPSSSYAGGQFSSYSGRQSSSYNGGQSSSHNGGQFSSYTGGQPSSYHEDLYDSSSLRLGHNQAVESATNPSTGRRSWQDTWEPWDPSVFLRGALTAQDDSVRTQPPLAAGQDGQGHEHFNDQDDSNTNTQVGDSLSDEHLSGDEDAMGDALHEQDRFSPSWYADEEYTEERLQREMHAGGYYQEPVLPEERYTQRMYEGETEVHNRYLHSEEMQPRRAAPRLMYERGEAGASQPELYTEQPYAQRDYGLLDSDDEDALLGIGMPQLHLGPYDGLSAFATRLHGLRLLVYMSAHLLHTDNFDVGDEAELIMPIGGAALPFGYVFREQQKAAGVPPAIRDELMPAVPFTRRQLTYDGCDECSICLCEFAEQPEGCKDTNCVRVLPCKHVYHVECIDPWLARSFACPNCKQLVCKDPAAVEQNE</sequence>
<keyword evidence="5" id="KW-0862">Zinc</keyword>
<evidence type="ECO:0000256" key="2">
    <source>
        <dbReference type="ARBA" id="ARBA00022692"/>
    </source>
</evidence>
<dbReference type="PROSITE" id="PS50089">
    <property type="entry name" value="ZF_RING_2"/>
    <property type="match status" value="1"/>
</dbReference>
<keyword evidence="2" id="KW-0812">Transmembrane</keyword>
<evidence type="ECO:0000256" key="8">
    <source>
        <dbReference type="PROSITE-ProRule" id="PRU00175"/>
    </source>
</evidence>
<gene>
    <name evidence="11" type="ORF">AB1Y20_012977</name>
</gene>
<dbReference type="GO" id="GO:0008270">
    <property type="term" value="F:zinc ion binding"/>
    <property type="evidence" value="ECO:0007669"/>
    <property type="project" value="UniProtKB-KW"/>
</dbReference>
<feature type="region of interest" description="Disordered" evidence="9">
    <location>
        <begin position="212"/>
        <end position="271"/>
    </location>
</feature>
<keyword evidence="12" id="KW-1185">Reference proteome</keyword>
<evidence type="ECO:0000256" key="6">
    <source>
        <dbReference type="ARBA" id="ARBA00022989"/>
    </source>
</evidence>
<evidence type="ECO:0000256" key="3">
    <source>
        <dbReference type="ARBA" id="ARBA00022723"/>
    </source>
</evidence>
<dbReference type="InterPro" id="IPR013083">
    <property type="entry name" value="Znf_RING/FYVE/PHD"/>
</dbReference>
<evidence type="ECO:0000256" key="4">
    <source>
        <dbReference type="ARBA" id="ARBA00022771"/>
    </source>
</evidence>